<reference evidence="2 3" key="1">
    <citation type="journal article" date="2018" name="Sci. Rep.">
        <title>Genomic signatures of local adaptation to the degree of environmental predictability in rotifers.</title>
        <authorList>
            <person name="Franch-Gras L."/>
            <person name="Hahn C."/>
            <person name="Garcia-Roger E.M."/>
            <person name="Carmona M.J."/>
            <person name="Serra M."/>
            <person name="Gomez A."/>
        </authorList>
    </citation>
    <scope>NUCLEOTIDE SEQUENCE [LARGE SCALE GENOMIC DNA]</scope>
    <source>
        <strain evidence="2">HYR1</strain>
    </source>
</reference>
<feature type="signal peptide" evidence="1">
    <location>
        <begin position="1"/>
        <end position="18"/>
    </location>
</feature>
<dbReference type="EMBL" id="REGN01000604">
    <property type="protein sequence ID" value="RNA40707.1"/>
    <property type="molecule type" value="Genomic_DNA"/>
</dbReference>
<proteinExistence type="predicted"/>
<sequence>MYLRLIWVFISLTNGLNSELTLKDMNSRSFISQNLPDLLYYCSSHLNQKPVNWILRHKKCYNFEQIEANYPSSLKLCSTTPFSSINHLLHKNEFDVLKKEIDFYELYPNQSEFRIWLADNEYADHLCSNKSFAPIVQFNGSSCRTGCLGCALRSEKAFYTCVKNSEWKVPFNSYCNTMNLSQYQLGANLFYQTNEQIYVCQGDLKCIESSCLCEPNKNFINSYHCV</sequence>
<keyword evidence="3" id="KW-1185">Reference proteome</keyword>
<keyword evidence="1" id="KW-0732">Signal</keyword>
<accession>A0A3M7SYA5</accession>
<feature type="chain" id="PRO_5017937377" description="C-type lectin domain-containing protein" evidence="1">
    <location>
        <begin position="19"/>
        <end position="226"/>
    </location>
</feature>
<dbReference type="OrthoDB" id="10358174at2759"/>
<name>A0A3M7SYA5_BRAPC</name>
<protein>
    <recommendedName>
        <fullName evidence="4">C-type lectin domain-containing protein</fullName>
    </recommendedName>
</protein>
<comment type="caution">
    <text evidence="2">The sequence shown here is derived from an EMBL/GenBank/DDBJ whole genome shotgun (WGS) entry which is preliminary data.</text>
</comment>
<evidence type="ECO:0000256" key="1">
    <source>
        <dbReference type="SAM" id="SignalP"/>
    </source>
</evidence>
<dbReference type="AlphaFoldDB" id="A0A3M7SYA5"/>
<evidence type="ECO:0008006" key="4">
    <source>
        <dbReference type="Google" id="ProtNLM"/>
    </source>
</evidence>
<organism evidence="2 3">
    <name type="scientific">Brachionus plicatilis</name>
    <name type="common">Marine rotifer</name>
    <name type="synonym">Brachionus muelleri</name>
    <dbReference type="NCBI Taxonomy" id="10195"/>
    <lineage>
        <taxon>Eukaryota</taxon>
        <taxon>Metazoa</taxon>
        <taxon>Spiralia</taxon>
        <taxon>Gnathifera</taxon>
        <taxon>Rotifera</taxon>
        <taxon>Eurotatoria</taxon>
        <taxon>Monogononta</taxon>
        <taxon>Pseudotrocha</taxon>
        <taxon>Ploima</taxon>
        <taxon>Brachionidae</taxon>
        <taxon>Brachionus</taxon>
    </lineage>
</organism>
<gene>
    <name evidence="2" type="ORF">BpHYR1_037125</name>
</gene>
<dbReference type="Proteomes" id="UP000276133">
    <property type="component" value="Unassembled WGS sequence"/>
</dbReference>
<evidence type="ECO:0000313" key="3">
    <source>
        <dbReference type="Proteomes" id="UP000276133"/>
    </source>
</evidence>
<evidence type="ECO:0000313" key="2">
    <source>
        <dbReference type="EMBL" id="RNA40707.1"/>
    </source>
</evidence>